<keyword evidence="4" id="KW-0106">Calcium</keyword>
<dbReference type="AlphaFoldDB" id="A0A0K9PG49"/>
<feature type="region of interest" description="Disordered" evidence="5">
    <location>
        <begin position="60"/>
        <end position="80"/>
    </location>
</feature>
<evidence type="ECO:0000256" key="5">
    <source>
        <dbReference type="SAM" id="MobiDB-lite"/>
    </source>
</evidence>
<evidence type="ECO:0000256" key="6">
    <source>
        <dbReference type="SAM" id="Phobius"/>
    </source>
</evidence>
<dbReference type="Gene3D" id="1.10.238.10">
    <property type="entry name" value="EF-hand"/>
    <property type="match status" value="2"/>
</dbReference>
<feature type="domain" description="EF-hand" evidence="7">
    <location>
        <begin position="116"/>
        <end position="151"/>
    </location>
</feature>
<evidence type="ECO:0000256" key="4">
    <source>
        <dbReference type="ARBA" id="ARBA00022837"/>
    </source>
</evidence>
<keyword evidence="6" id="KW-1133">Transmembrane helix</keyword>
<keyword evidence="6" id="KW-0812">Transmembrane</keyword>
<feature type="domain" description="EF-hand" evidence="7">
    <location>
        <begin position="208"/>
        <end position="243"/>
    </location>
</feature>
<dbReference type="FunFam" id="1.10.238.10:FF:000089">
    <property type="entry name" value="calmodulin-like protein 3"/>
    <property type="match status" value="1"/>
</dbReference>
<sequence>MLSFLDLEVFYLSPPSISAVSSLITTYTMLPGFIFAGLLFIIALLFSNPKFSSWILPHRRRQTPPEETQPNSKESTTGIRGEKEIDMMFATFDKNADGVITAKELFESLRSMGISSTDIEAENMVRSADSNGDGVVDIEEFRKIYNSSVADACSLDQPVSTASEEETEAEREQDMKTAFDVFDVNHDGQISVDELSMVLESIGGRQGCSEEACRDMISKVDLDGDGKVSYEEFKQMMKIKDGEFF</sequence>
<evidence type="ECO:0000256" key="2">
    <source>
        <dbReference type="ARBA" id="ARBA00022723"/>
    </source>
</evidence>
<dbReference type="OrthoDB" id="26525at2759"/>
<dbReference type="EMBL" id="LFYR01000869">
    <property type="protein sequence ID" value="KMZ67954.1"/>
    <property type="molecule type" value="Genomic_DNA"/>
</dbReference>
<dbReference type="Proteomes" id="UP000036987">
    <property type="component" value="Unassembled WGS sequence"/>
</dbReference>
<keyword evidence="3" id="KW-0677">Repeat</keyword>
<reference evidence="9" key="1">
    <citation type="journal article" date="2016" name="Nature">
        <title>The genome of the seagrass Zostera marina reveals angiosperm adaptation to the sea.</title>
        <authorList>
            <person name="Olsen J.L."/>
            <person name="Rouze P."/>
            <person name="Verhelst B."/>
            <person name="Lin Y.-C."/>
            <person name="Bayer T."/>
            <person name="Collen J."/>
            <person name="Dattolo E."/>
            <person name="De Paoli E."/>
            <person name="Dittami S."/>
            <person name="Maumus F."/>
            <person name="Michel G."/>
            <person name="Kersting A."/>
            <person name="Lauritano C."/>
            <person name="Lohaus R."/>
            <person name="Toepel M."/>
            <person name="Tonon T."/>
            <person name="Vanneste K."/>
            <person name="Amirebrahimi M."/>
            <person name="Brakel J."/>
            <person name="Bostroem C."/>
            <person name="Chovatia M."/>
            <person name="Grimwood J."/>
            <person name="Jenkins J.W."/>
            <person name="Jueterbock A."/>
            <person name="Mraz A."/>
            <person name="Stam W.T."/>
            <person name="Tice H."/>
            <person name="Bornberg-Bauer E."/>
            <person name="Green P.J."/>
            <person name="Pearson G.A."/>
            <person name="Procaccini G."/>
            <person name="Duarte C.M."/>
            <person name="Schmutz J."/>
            <person name="Reusch T.B.H."/>
            <person name="Van de Peer Y."/>
        </authorList>
    </citation>
    <scope>NUCLEOTIDE SEQUENCE [LARGE SCALE GENOMIC DNA]</scope>
    <source>
        <strain evidence="9">cv. Finnish</strain>
    </source>
</reference>
<feature type="domain" description="EF-hand" evidence="7">
    <location>
        <begin position="80"/>
        <end position="115"/>
    </location>
</feature>
<comment type="function">
    <text evidence="1">Potential calcium sensor.</text>
</comment>
<dbReference type="PANTHER" id="PTHR10891">
    <property type="entry name" value="EF-HAND CALCIUM-BINDING DOMAIN CONTAINING PROTEIN"/>
    <property type="match status" value="1"/>
</dbReference>
<evidence type="ECO:0000313" key="8">
    <source>
        <dbReference type="EMBL" id="KMZ67954.1"/>
    </source>
</evidence>
<proteinExistence type="predicted"/>
<evidence type="ECO:0000259" key="7">
    <source>
        <dbReference type="PROSITE" id="PS50222"/>
    </source>
</evidence>
<comment type="caution">
    <text evidence="8">The sequence shown here is derived from an EMBL/GenBank/DDBJ whole genome shotgun (WGS) entry which is preliminary data.</text>
</comment>
<dbReference type="PROSITE" id="PS50222">
    <property type="entry name" value="EF_HAND_2"/>
    <property type="match status" value="4"/>
</dbReference>
<dbReference type="SUPFAM" id="SSF47473">
    <property type="entry name" value="EF-hand"/>
    <property type="match status" value="1"/>
</dbReference>
<feature type="domain" description="EF-hand" evidence="7">
    <location>
        <begin position="170"/>
        <end position="205"/>
    </location>
</feature>
<dbReference type="InterPro" id="IPR011992">
    <property type="entry name" value="EF-hand-dom_pair"/>
</dbReference>
<evidence type="ECO:0000313" key="9">
    <source>
        <dbReference type="Proteomes" id="UP000036987"/>
    </source>
</evidence>
<dbReference type="GO" id="GO:0043226">
    <property type="term" value="C:organelle"/>
    <property type="evidence" value="ECO:0007669"/>
    <property type="project" value="UniProtKB-ARBA"/>
</dbReference>
<accession>A0A0K9PG49</accession>
<dbReference type="InterPro" id="IPR002048">
    <property type="entry name" value="EF_hand_dom"/>
</dbReference>
<dbReference type="GO" id="GO:0005509">
    <property type="term" value="F:calcium ion binding"/>
    <property type="evidence" value="ECO:0000318"/>
    <property type="project" value="GO_Central"/>
</dbReference>
<keyword evidence="6" id="KW-0472">Membrane</keyword>
<dbReference type="FunFam" id="1.10.238.10:FF:000178">
    <property type="entry name" value="Calmodulin-2 A"/>
    <property type="match status" value="1"/>
</dbReference>
<organism evidence="8 9">
    <name type="scientific">Zostera marina</name>
    <name type="common">Eelgrass</name>
    <dbReference type="NCBI Taxonomy" id="29655"/>
    <lineage>
        <taxon>Eukaryota</taxon>
        <taxon>Viridiplantae</taxon>
        <taxon>Streptophyta</taxon>
        <taxon>Embryophyta</taxon>
        <taxon>Tracheophyta</taxon>
        <taxon>Spermatophyta</taxon>
        <taxon>Magnoliopsida</taxon>
        <taxon>Liliopsida</taxon>
        <taxon>Zosteraceae</taxon>
        <taxon>Zostera</taxon>
    </lineage>
</organism>
<dbReference type="SMART" id="SM00054">
    <property type="entry name" value="EFh"/>
    <property type="match status" value="4"/>
</dbReference>
<dbReference type="STRING" id="29655.A0A0K9PG49"/>
<keyword evidence="2" id="KW-0479">Metal-binding</keyword>
<feature type="transmembrane region" description="Helical" evidence="6">
    <location>
        <begin position="20"/>
        <end position="46"/>
    </location>
</feature>
<evidence type="ECO:0000256" key="1">
    <source>
        <dbReference type="ARBA" id="ARBA00003291"/>
    </source>
</evidence>
<name>A0A0K9PG49_ZOSMR</name>
<keyword evidence="9" id="KW-1185">Reference proteome</keyword>
<dbReference type="CDD" id="cd00051">
    <property type="entry name" value="EFh"/>
    <property type="match status" value="2"/>
</dbReference>
<gene>
    <name evidence="8" type="ORF">ZOSMA_251G00270</name>
</gene>
<feature type="compositionally biased region" description="Polar residues" evidence="5">
    <location>
        <begin position="65"/>
        <end position="78"/>
    </location>
</feature>
<dbReference type="Pfam" id="PF13499">
    <property type="entry name" value="EF-hand_7"/>
    <property type="match status" value="2"/>
</dbReference>
<protein>
    <submittedName>
        <fullName evidence="8">Calmodulin-like protein 7</fullName>
    </submittedName>
</protein>
<dbReference type="InterPro" id="IPR039647">
    <property type="entry name" value="EF_hand_pair_protein_CML-like"/>
</dbReference>
<evidence type="ECO:0000256" key="3">
    <source>
        <dbReference type="ARBA" id="ARBA00022737"/>
    </source>
</evidence>
<dbReference type="InterPro" id="IPR018247">
    <property type="entry name" value="EF_Hand_1_Ca_BS"/>
</dbReference>
<dbReference type="PROSITE" id="PS00018">
    <property type="entry name" value="EF_HAND_1"/>
    <property type="match status" value="4"/>
</dbReference>